<dbReference type="CDD" id="cd00093">
    <property type="entry name" value="HTH_XRE"/>
    <property type="match status" value="1"/>
</dbReference>
<reference evidence="4" key="1">
    <citation type="submission" date="2016-11" db="EMBL/GenBank/DDBJ databases">
        <authorList>
            <person name="Varghese N."/>
            <person name="Submissions S."/>
        </authorList>
    </citation>
    <scope>NUCLEOTIDE SEQUENCE [LARGE SCALE GENOMIC DNA]</scope>
    <source>
        <strain evidence="4">DSM 26349</strain>
    </source>
</reference>
<accession>A0A1M6ECV5</accession>
<evidence type="ECO:0000256" key="1">
    <source>
        <dbReference type="SAM" id="MobiDB-lite"/>
    </source>
</evidence>
<dbReference type="InterPro" id="IPR001387">
    <property type="entry name" value="Cro/C1-type_HTH"/>
</dbReference>
<dbReference type="SMART" id="SM00530">
    <property type="entry name" value="HTH_XRE"/>
    <property type="match status" value="1"/>
</dbReference>
<feature type="region of interest" description="Disordered" evidence="1">
    <location>
        <begin position="75"/>
        <end position="99"/>
    </location>
</feature>
<sequence length="138" mass="15579">MLNSKDFTKRLEKILNFYGLTASALAEEIDFNRSTISHLVSGRNKPSLEFVMKLLQKFPEITMDWLVFGKGSFPSDGASKSVEKIQKPDPIPTLKKPQNLISEAVHEPEKLPESKSGSQQIDRIVIFYADGTFKAYEN</sequence>
<dbReference type="STRING" id="797419.SAMN05216556_101109"/>
<feature type="domain" description="HTH cro/C1-type" evidence="2">
    <location>
        <begin position="11"/>
        <end position="66"/>
    </location>
</feature>
<dbReference type="OrthoDB" id="1034290at2"/>
<keyword evidence="4" id="KW-1185">Reference proteome</keyword>
<dbReference type="InterPro" id="IPR010982">
    <property type="entry name" value="Lambda_DNA-bd_dom_sf"/>
</dbReference>
<dbReference type="Proteomes" id="UP000184172">
    <property type="component" value="Unassembled WGS sequence"/>
</dbReference>
<organism evidence="3 4">
    <name type="scientific">Aequorivita viscosa</name>
    <dbReference type="NCBI Taxonomy" id="797419"/>
    <lineage>
        <taxon>Bacteria</taxon>
        <taxon>Pseudomonadati</taxon>
        <taxon>Bacteroidota</taxon>
        <taxon>Flavobacteriia</taxon>
        <taxon>Flavobacteriales</taxon>
        <taxon>Flavobacteriaceae</taxon>
        <taxon>Aequorivita</taxon>
    </lineage>
</organism>
<dbReference type="SUPFAM" id="SSF47413">
    <property type="entry name" value="lambda repressor-like DNA-binding domains"/>
    <property type="match status" value="1"/>
</dbReference>
<proteinExistence type="predicted"/>
<evidence type="ECO:0000313" key="3">
    <source>
        <dbReference type="EMBL" id="SHI83337.1"/>
    </source>
</evidence>
<evidence type="ECO:0000259" key="2">
    <source>
        <dbReference type="PROSITE" id="PS50943"/>
    </source>
</evidence>
<protein>
    <submittedName>
        <fullName evidence="3">DNA-binding transcriptional regulator, XRE-family HTH domain</fullName>
    </submittedName>
</protein>
<keyword evidence="3" id="KW-0238">DNA-binding</keyword>
<dbReference type="PROSITE" id="PS50943">
    <property type="entry name" value="HTH_CROC1"/>
    <property type="match status" value="1"/>
</dbReference>
<name>A0A1M6ECV5_9FLAO</name>
<evidence type="ECO:0000313" key="4">
    <source>
        <dbReference type="Proteomes" id="UP000184172"/>
    </source>
</evidence>
<dbReference type="RefSeq" id="WP_073216474.1">
    <property type="nucleotide sequence ID" value="NZ_FNNS01000001.1"/>
</dbReference>
<dbReference type="AlphaFoldDB" id="A0A1M6ECV5"/>
<dbReference type="Pfam" id="PF01381">
    <property type="entry name" value="HTH_3"/>
    <property type="match status" value="1"/>
</dbReference>
<dbReference type="GO" id="GO:0003677">
    <property type="term" value="F:DNA binding"/>
    <property type="evidence" value="ECO:0007669"/>
    <property type="project" value="UniProtKB-KW"/>
</dbReference>
<gene>
    <name evidence="3" type="ORF">SAMN04487908_10638</name>
</gene>
<dbReference type="EMBL" id="FQYV01000006">
    <property type="protein sequence ID" value="SHI83337.1"/>
    <property type="molecule type" value="Genomic_DNA"/>
</dbReference>
<dbReference type="Gene3D" id="1.10.260.40">
    <property type="entry name" value="lambda repressor-like DNA-binding domains"/>
    <property type="match status" value="1"/>
</dbReference>